<gene>
    <name evidence="1" type="ORF">GKZ28_11935</name>
</gene>
<evidence type="ECO:0000313" key="1">
    <source>
        <dbReference type="EMBL" id="MVX64401.1"/>
    </source>
</evidence>
<reference evidence="1" key="1">
    <citation type="submission" date="2019-12" db="EMBL/GenBank/DDBJ databases">
        <title>Microbes associate with the intestines of laboratory mice.</title>
        <authorList>
            <person name="Navarre W."/>
            <person name="Wong E."/>
        </authorList>
    </citation>
    <scope>NUCLEOTIDE SEQUENCE</scope>
    <source>
        <strain evidence="1">NM79_F5</strain>
    </source>
</reference>
<sequence length="111" mass="12960">MIEEKLYLIQEELNDKLLNIDTKLLDISKYTLLLNQILDSINLIFDNQTHFSFKNTTNKFNSDYIIIKSNDFNNSLNGYLLIYLIISNDKIVKIEPTILTNLAILKNMEVC</sequence>
<dbReference type="EMBL" id="WSRQ01000016">
    <property type="protein sequence ID" value="MVX64401.1"/>
    <property type="molecule type" value="Genomic_DNA"/>
</dbReference>
<proteinExistence type="predicted"/>
<dbReference type="AlphaFoldDB" id="A0A964W2D5"/>
<dbReference type="RefSeq" id="WP_160359353.1">
    <property type="nucleotide sequence ID" value="NZ_WSRQ01000016.1"/>
</dbReference>
<name>A0A964W2D5_9CLOT</name>
<evidence type="ECO:0000313" key="2">
    <source>
        <dbReference type="Proteomes" id="UP000656077"/>
    </source>
</evidence>
<comment type="caution">
    <text evidence="1">The sequence shown here is derived from an EMBL/GenBank/DDBJ whole genome shotgun (WGS) entry which is preliminary data.</text>
</comment>
<organism evidence="1 2">
    <name type="scientific">Clostridium chromiireducens</name>
    <dbReference type="NCBI Taxonomy" id="225345"/>
    <lineage>
        <taxon>Bacteria</taxon>
        <taxon>Bacillati</taxon>
        <taxon>Bacillota</taxon>
        <taxon>Clostridia</taxon>
        <taxon>Eubacteriales</taxon>
        <taxon>Clostridiaceae</taxon>
        <taxon>Clostridium</taxon>
    </lineage>
</organism>
<dbReference type="Proteomes" id="UP000656077">
    <property type="component" value="Unassembled WGS sequence"/>
</dbReference>
<protein>
    <submittedName>
        <fullName evidence="1">Uncharacterized protein</fullName>
    </submittedName>
</protein>
<accession>A0A964W2D5</accession>